<dbReference type="PROSITE" id="PS51891">
    <property type="entry name" value="CENP_V_GFA"/>
    <property type="match status" value="1"/>
</dbReference>
<evidence type="ECO:0000256" key="2">
    <source>
        <dbReference type="ARBA" id="ARBA00022723"/>
    </source>
</evidence>
<protein>
    <submittedName>
        <fullName evidence="9">Winged helix-turn-helix domain-containing protein</fullName>
    </submittedName>
</protein>
<organism evidence="9 10">
    <name type="scientific">Albidovulum salinarum</name>
    <dbReference type="NCBI Taxonomy" id="2984153"/>
    <lineage>
        <taxon>Bacteria</taxon>
        <taxon>Pseudomonadati</taxon>
        <taxon>Pseudomonadota</taxon>
        <taxon>Alphaproteobacteria</taxon>
        <taxon>Rhodobacterales</taxon>
        <taxon>Paracoccaceae</taxon>
        <taxon>Albidovulum</taxon>
    </lineage>
</organism>
<sequence length="277" mass="30436">MDLHFGQYRLKLAERQLTGPEGPVELSARGFDILALLLRRPDDVIRKAEILEAVWPGIVVEDNTLQVHMSALRKALGAGMIMTVHGHGYKFTGPRPVAIPPEQDALEPADHEKPHPMFNFAGRTKPPVTGGCFCGEIRCRITAPALDTVICHCRMCQRFSGSAFSIGSVYPSASVTFTKGQPKYFKSSPFAERGFCATCGSSLAFRPSFPPVTPEWDGWILIDTGSLDNPFSIVPLWQLGIESQMPWLDLQVGSKRVRCQDSPDVVEAWAAFGLPVP</sequence>
<dbReference type="SMART" id="SM00862">
    <property type="entry name" value="Trans_reg_C"/>
    <property type="match status" value="1"/>
</dbReference>
<feature type="DNA-binding region" description="OmpR/PhoB-type" evidence="6">
    <location>
        <begin position="1"/>
        <end position="93"/>
    </location>
</feature>
<keyword evidence="5" id="KW-0456">Lyase</keyword>
<comment type="similarity">
    <text evidence="1">Belongs to the Gfa family.</text>
</comment>
<evidence type="ECO:0000313" key="9">
    <source>
        <dbReference type="EMBL" id="MCU9850110.1"/>
    </source>
</evidence>
<keyword evidence="10" id="KW-1185">Reference proteome</keyword>
<evidence type="ECO:0000256" key="6">
    <source>
        <dbReference type="PROSITE-ProRule" id="PRU01091"/>
    </source>
</evidence>
<evidence type="ECO:0000256" key="5">
    <source>
        <dbReference type="ARBA" id="ARBA00023239"/>
    </source>
</evidence>
<dbReference type="SUPFAM" id="SSF51316">
    <property type="entry name" value="Mss4-like"/>
    <property type="match status" value="1"/>
</dbReference>
<evidence type="ECO:0000256" key="3">
    <source>
        <dbReference type="ARBA" id="ARBA00022833"/>
    </source>
</evidence>
<accession>A0ABT2X833</accession>
<keyword evidence="2" id="KW-0479">Metal-binding</keyword>
<dbReference type="SUPFAM" id="SSF46894">
    <property type="entry name" value="C-terminal effector domain of the bipartite response regulators"/>
    <property type="match status" value="1"/>
</dbReference>
<dbReference type="PANTHER" id="PTHR33337:SF40">
    <property type="entry name" value="CENP-V_GFA DOMAIN-CONTAINING PROTEIN-RELATED"/>
    <property type="match status" value="1"/>
</dbReference>
<evidence type="ECO:0000256" key="1">
    <source>
        <dbReference type="ARBA" id="ARBA00005495"/>
    </source>
</evidence>
<dbReference type="Pfam" id="PF00486">
    <property type="entry name" value="Trans_reg_C"/>
    <property type="match status" value="1"/>
</dbReference>
<keyword evidence="3" id="KW-0862">Zinc</keyword>
<dbReference type="Proteomes" id="UP001209535">
    <property type="component" value="Unassembled WGS sequence"/>
</dbReference>
<evidence type="ECO:0000313" key="10">
    <source>
        <dbReference type="Proteomes" id="UP001209535"/>
    </source>
</evidence>
<dbReference type="InterPro" id="IPR036388">
    <property type="entry name" value="WH-like_DNA-bd_sf"/>
</dbReference>
<evidence type="ECO:0000256" key="4">
    <source>
        <dbReference type="ARBA" id="ARBA00023125"/>
    </source>
</evidence>
<dbReference type="InterPro" id="IPR016032">
    <property type="entry name" value="Sig_transdc_resp-reg_C-effctor"/>
</dbReference>
<evidence type="ECO:0000259" key="7">
    <source>
        <dbReference type="PROSITE" id="PS51755"/>
    </source>
</evidence>
<feature type="domain" description="OmpR/PhoB-type" evidence="7">
    <location>
        <begin position="1"/>
        <end position="93"/>
    </location>
</feature>
<dbReference type="RefSeq" id="WP_263339717.1">
    <property type="nucleotide sequence ID" value="NZ_JAOVQO010000021.1"/>
</dbReference>
<keyword evidence="4 6" id="KW-0238">DNA-binding</keyword>
<proteinExistence type="inferred from homology"/>
<dbReference type="PANTHER" id="PTHR33337">
    <property type="entry name" value="GFA DOMAIN-CONTAINING PROTEIN"/>
    <property type="match status" value="1"/>
</dbReference>
<dbReference type="PROSITE" id="PS51755">
    <property type="entry name" value="OMPR_PHOB"/>
    <property type="match status" value="1"/>
</dbReference>
<dbReference type="EMBL" id="JAOVQO010000021">
    <property type="protein sequence ID" value="MCU9850110.1"/>
    <property type="molecule type" value="Genomic_DNA"/>
</dbReference>
<dbReference type="Gene3D" id="1.10.10.10">
    <property type="entry name" value="Winged helix-like DNA-binding domain superfamily/Winged helix DNA-binding domain"/>
    <property type="match status" value="1"/>
</dbReference>
<dbReference type="CDD" id="cd00383">
    <property type="entry name" value="trans_reg_C"/>
    <property type="match status" value="1"/>
</dbReference>
<comment type="caution">
    <text evidence="9">The sequence shown here is derived from an EMBL/GenBank/DDBJ whole genome shotgun (WGS) entry which is preliminary data.</text>
</comment>
<dbReference type="InterPro" id="IPR001867">
    <property type="entry name" value="OmpR/PhoB-type_DNA-bd"/>
</dbReference>
<evidence type="ECO:0000259" key="8">
    <source>
        <dbReference type="PROSITE" id="PS51891"/>
    </source>
</evidence>
<gene>
    <name evidence="9" type="ORF">OEZ60_19120</name>
</gene>
<dbReference type="InterPro" id="IPR006913">
    <property type="entry name" value="CENP-V/GFA"/>
</dbReference>
<dbReference type="Pfam" id="PF04828">
    <property type="entry name" value="GFA"/>
    <property type="match status" value="1"/>
</dbReference>
<feature type="domain" description="CENP-V/GFA" evidence="8">
    <location>
        <begin position="128"/>
        <end position="248"/>
    </location>
</feature>
<reference evidence="9 10" key="1">
    <citation type="submission" date="2022-10" db="EMBL/GenBank/DDBJ databases">
        <title>Defluviimonas sp. nov., isolated from ocean surface sediments.</title>
        <authorList>
            <person name="He W."/>
            <person name="Wang L."/>
            <person name="Zhang D.-F."/>
        </authorList>
    </citation>
    <scope>NUCLEOTIDE SEQUENCE [LARGE SCALE GENOMIC DNA]</scope>
    <source>
        <strain evidence="9 10">WL0024</strain>
    </source>
</reference>
<dbReference type="Gene3D" id="3.90.1590.10">
    <property type="entry name" value="glutathione-dependent formaldehyde- activating enzyme (gfa)"/>
    <property type="match status" value="1"/>
</dbReference>
<name>A0ABT2X833_9RHOB</name>
<dbReference type="InterPro" id="IPR011057">
    <property type="entry name" value="Mss4-like_sf"/>
</dbReference>